<dbReference type="InterPro" id="IPR027417">
    <property type="entry name" value="P-loop_NTPase"/>
</dbReference>
<dbReference type="SUPFAM" id="SSF52540">
    <property type="entry name" value="P-loop containing nucleoside triphosphate hydrolases"/>
    <property type="match status" value="1"/>
</dbReference>
<sequence length="384" mass="40485">MRPRALAGRSALLEDARGALSGVRMSGEPASPITVFTGSRGLGKTVLLHAIREQAEQAGFAAAHIALDKSPHALQRIAQQVGRAVAGAAGSKTMWERIGERLAQFSVELSAAGMVKLASSWRADDAPPSVVRDQLAEVVVEAADLARAHSGAGLLLTLDEIQDCPSGQLAGIAHLIQDAGAEEAPLAVFIAGLAHTPETLMAAASFTERFHYVELERLDPGAAHLALVNPAAEAGVTWAPDAARLVLDEAAGSPYLIQLLGHTTWQAAAPIGPSRLEPEHARTGLEQAQRTLNQGLFRGRWLLASPGEREFLAAVAGCLTGDQAAAMNEVAALLGKTTKQLSTVRQRLIDKGMVEGRGHNRIGFTMPGFERFVLQQDPDAGTTQ</sequence>
<dbReference type="Gene3D" id="3.40.50.300">
    <property type="entry name" value="P-loop containing nucleotide triphosphate hydrolases"/>
    <property type="match status" value="1"/>
</dbReference>
<keyword evidence="3" id="KW-1185">Reference proteome</keyword>
<proteinExistence type="predicted"/>
<dbReference type="Pfam" id="PF13191">
    <property type="entry name" value="AAA_16"/>
    <property type="match status" value="1"/>
</dbReference>
<evidence type="ECO:0000313" key="2">
    <source>
        <dbReference type="EMBL" id="SDL73705.1"/>
    </source>
</evidence>
<dbReference type="AlphaFoldDB" id="A0A1G9MJ69"/>
<name>A0A1G9MJ69_9ACTN</name>
<evidence type="ECO:0000313" key="3">
    <source>
        <dbReference type="Proteomes" id="UP000199475"/>
    </source>
</evidence>
<reference evidence="2 3" key="1">
    <citation type="submission" date="2016-10" db="EMBL/GenBank/DDBJ databases">
        <authorList>
            <person name="de Groot N.N."/>
        </authorList>
    </citation>
    <scope>NUCLEOTIDE SEQUENCE [LARGE SCALE GENOMIC DNA]</scope>
    <source>
        <strain evidence="2 3">CGMCC 1.9159</strain>
    </source>
</reference>
<gene>
    <name evidence="2" type="ORF">SAMN04488242_2638</name>
</gene>
<protein>
    <submittedName>
        <fullName evidence="2">AAA ATPase domain-containing protein</fullName>
    </submittedName>
</protein>
<dbReference type="EMBL" id="FNGP01000005">
    <property type="protein sequence ID" value="SDL73705.1"/>
    <property type="molecule type" value="Genomic_DNA"/>
</dbReference>
<dbReference type="STRING" id="686624.SAMN04488242_2638"/>
<accession>A0A1G9MJ69</accession>
<dbReference type="Proteomes" id="UP000199475">
    <property type="component" value="Unassembled WGS sequence"/>
</dbReference>
<feature type="domain" description="Orc1-like AAA ATPase" evidence="1">
    <location>
        <begin position="6"/>
        <end position="187"/>
    </location>
</feature>
<evidence type="ECO:0000259" key="1">
    <source>
        <dbReference type="Pfam" id="PF13191"/>
    </source>
</evidence>
<dbReference type="InterPro" id="IPR041664">
    <property type="entry name" value="AAA_16"/>
</dbReference>
<organism evidence="2 3">
    <name type="scientific">Tessaracoccus oleiagri</name>
    <dbReference type="NCBI Taxonomy" id="686624"/>
    <lineage>
        <taxon>Bacteria</taxon>
        <taxon>Bacillati</taxon>
        <taxon>Actinomycetota</taxon>
        <taxon>Actinomycetes</taxon>
        <taxon>Propionibacteriales</taxon>
        <taxon>Propionibacteriaceae</taxon>
        <taxon>Tessaracoccus</taxon>
    </lineage>
</organism>